<dbReference type="OrthoDB" id="6626316at2"/>
<name>A0A2Z2P673_9GAMM</name>
<organism evidence="2 3">
    <name type="scientific">Granulosicoccus antarcticus IMCC3135</name>
    <dbReference type="NCBI Taxonomy" id="1192854"/>
    <lineage>
        <taxon>Bacteria</taxon>
        <taxon>Pseudomonadati</taxon>
        <taxon>Pseudomonadota</taxon>
        <taxon>Gammaproteobacteria</taxon>
        <taxon>Chromatiales</taxon>
        <taxon>Granulosicoccaceae</taxon>
        <taxon>Granulosicoccus</taxon>
    </lineage>
</organism>
<evidence type="ECO:0000313" key="3">
    <source>
        <dbReference type="Proteomes" id="UP000250079"/>
    </source>
</evidence>
<dbReference type="AlphaFoldDB" id="A0A2Z2P673"/>
<keyword evidence="3" id="KW-1185">Reference proteome</keyword>
<evidence type="ECO:0000313" key="2">
    <source>
        <dbReference type="EMBL" id="ASJ75344.1"/>
    </source>
</evidence>
<dbReference type="RefSeq" id="WP_088920268.1">
    <property type="nucleotide sequence ID" value="NZ_CP018632.1"/>
</dbReference>
<feature type="domain" description="Bacteriophage T5 Orf172 DNA-binding" evidence="1">
    <location>
        <begin position="19"/>
        <end position="98"/>
    </location>
</feature>
<reference evidence="2 3" key="1">
    <citation type="submission" date="2016-12" db="EMBL/GenBank/DDBJ databases">
        <authorList>
            <person name="Song W.-J."/>
            <person name="Kurnit D.M."/>
        </authorList>
    </citation>
    <scope>NUCLEOTIDE SEQUENCE [LARGE SCALE GENOMIC DNA]</scope>
    <source>
        <strain evidence="2 3">IMCC3135</strain>
    </source>
</reference>
<evidence type="ECO:0000259" key="1">
    <source>
        <dbReference type="SMART" id="SM00974"/>
    </source>
</evidence>
<accession>A0A2Z2P673</accession>
<proteinExistence type="predicted"/>
<dbReference type="KEGG" id="gai:IMCC3135_26445"/>
<dbReference type="Pfam" id="PF10544">
    <property type="entry name" value="T5orf172"/>
    <property type="match status" value="1"/>
</dbReference>
<dbReference type="Proteomes" id="UP000250079">
    <property type="component" value="Chromosome"/>
</dbReference>
<dbReference type="InterPro" id="IPR018306">
    <property type="entry name" value="Phage_T5_Orf172_DNA-bd"/>
</dbReference>
<sequence length="343" mass="38265">MDSVEAVTSGYVYILEVKDIQLPVCKIGMTTRTPSKRCSEINKSSTGDFIWAVAHSVTVDDCRKLESLIHAKLSPLRQKGREFFSLNADDAYQAMISILDSQSEITRAELKDESIATSPNSAPSPKMEKASFKKIDSEYAELLQQFSSLLQVKGRPFGQLNRPMFGMSDGNQGVQWNLAVIPETGEVKLGVNLEGSEKTGKWLISPFILSEPDIEQVKALAEDKDSVHIRFTRDAWQGAARLDIVEEFLGGGEVRLAELDSTHWGAVLKEALTCLDEKNNFRKRKVGQTVTLKSDGRRVEKDISPHLTIWTPVSMDGDIEKNLKEKIRQMTPIYNWVVASCGL</sequence>
<gene>
    <name evidence="2" type="ORF">IMCC3135_26445</name>
</gene>
<dbReference type="EMBL" id="CP018632">
    <property type="protein sequence ID" value="ASJ75344.1"/>
    <property type="molecule type" value="Genomic_DNA"/>
</dbReference>
<dbReference type="SMART" id="SM00974">
    <property type="entry name" value="T5orf172"/>
    <property type="match status" value="1"/>
</dbReference>
<protein>
    <recommendedName>
        <fullName evidence="1">Bacteriophage T5 Orf172 DNA-binding domain-containing protein</fullName>
    </recommendedName>
</protein>